<dbReference type="RefSeq" id="WP_344537218.1">
    <property type="nucleotide sequence ID" value="NZ_BAAATD010000001.1"/>
</dbReference>
<protein>
    <submittedName>
        <fullName evidence="3">Uncharacterized protein</fullName>
    </submittedName>
</protein>
<dbReference type="EMBL" id="BAAATD010000001">
    <property type="protein sequence ID" value="GAA2575611.1"/>
    <property type="molecule type" value="Genomic_DNA"/>
</dbReference>
<evidence type="ECO:0000256" key="1">
    <source>
        <dbReference type="SAM" id="MobiDB-lite"/>
    </source>
</evidence>
<evidence type="ECO:0000313" key="4">
    <source>
        <dbReference type="Proteomes" id="UP001501509"/>
    </source>
</evidence>
<keyword evidence="2" id="KW-1133">Transmembrane helix</keyword>
<comment type="caution">
    <text evidence="3">The sequence shown here is derived from an EMBL/GenBank/DDBJ whole genome shotgun (WGS) entry which is preliminary data.</text>
</comment>
<gene>
    <name evidence="3" type="ORF">GCM10010411_04850</name>
</gene>
<feature type="region of interest" description="Disordered" evidence="1">
    <location>
        <begin position="186"/>
        <end position="213"/>
    </location>
</feature>
<organism evidence="3 4">
    <name type="scientific">Actinomadura fulvescens</name>
    <dbReference type="NCBI Taxonomy" id="46160"/>
    <lineage>
        <taxon>Bacteria</taxon>
        <taxon>Bacillati</taxon>
        <taxon>Actinomycetota</taxon>
        <taxon>Actinomycetes</taxon>
        <taxon>Streptosporangiales</taxon>
        <taxon>Thermomonosporaceae</taxon>
        <taxon>Actinomadura</taxon>
    </lineage>
</organism>
<keyword evidence="2" id="KW-0812">Transmembrane</keyword>
<feature type="transmembrane region" description="Helical" evidence="2">
    <location>
        <begin position="163"/>
        <end position="181"/>
    </location>
</feature>
<accession>A0ABN3PA18</accession>
<sequence>MTLPYGADHSGPGWREPAENEILWHRSSPFHMAVRAATSILVAGSAIPYLTVAVQGLLRLAAPPARMVMSGDRPRPVDATLADGARVVEPSTLYGPLAVAGALIAGLLLVWAGAAGLRAFREQRAWRRRQGLPLFAYTLGAVAFGLAQLSASSVQVSWHGPNPLIPSALLGLLVAAATIALPAETPAVETQAPETQAAEPDDAAPGPRSGAAV</sequence>
<reference evidence="3 4" key="1">
    <citation type="journal article" date="2019" name="Int. J. Syst. Evol. Microbiol.">
        <title>The Global Catalogue of Microorganisms (GCM) 10K type strain sequencing project: providing services to taxonomists for standard genome sequencing and annotation.</title>
        <authorList>
            <consortium name="The Broad Institute Genomics Platform"/>
            <consortium name="The Broad Institute Genome Sequencing Center for Infectious Disease"/>
            <person name="Wu L."/>
            <person name="Ma J."/>
        </authorList>
    </citation>
    <scope>NUCLEOTIDE SEQUENCE [LARGE SCALE GENOMIC DNA]</scope>
    <source>
        <strain evidence="3 4">JCM 6833</strain>
    </source>
</reference>
<keyword evidence="4" id="KW-1185">Reference proteome</keyword>
<feature type="transmembrane region" description="Helical" evidence="2">
    <location>
        <begin position="132"/>
        <end position="151"/>
    </location>
</feature>
<proteinExistence type="predicted"/>
<keyword evidence="2" id="KW-0472">Membrane</keyword>
<dbReference type="Proteomes" id="UP001501509">
    <property type="component" value="Unassembled WGS sequence"/>
</dbReference>
<evidence type="ECO:0000313" key="3">
    <source>
        <dbReference type="EMBL" id="GAA2575611.1"/>
    </source>
</evidence>
<name>A0ABN3PA18_9ACTN</name>
<feature type="transmembrane region" description="Helical" evidence="2">
    <location>
        <begin position="36"/>
        <end position="58"/>
    </location>
</feature>
<feature type="transmembrane region" description="Helical" evidence="2">
    <location>
        <begin position="97"/>
        <end position="120"/>
    </location>
</feature>
<evidence type="ECO:0000256" key="2">
    <source>
        <dbReference type="SAM" id="Phobius"/>
    </source>
</evidence>